<dbReference type="InterPro" id="IPR038765">
    <property type="entry name" value="Papain-like_cys_pep_sf"/>
</dbReference>
<keyword evidence="1" id="KW-0378">Hydrolase</keyword>
<organism evidence="4 5">
    <name type="scientific">Priapulus caudatus</name>
    <name type="common">Priapulid worm</name>
    <dbReference type="NCBI Taxonomy" id="37621"/>
    <lineage>
        <taxon>Eukaryota</taxon>
        <taxon>Metazoa</taxon>
        <taxon>Ecdysozoa</taxon>
        <taxon>Scalidophora</taxon>
        <taxon>Priapulida</taxon>
        <taxon>Priapulimorpha</taxon>
        <taxon>Priapulimorphida</taxon>
        <taxon>Priapulidae</taxon>
        <taxon>Priapulus</taxon>
    </lineage>
</organism>
<proteinExistence type="predicted"/>
<dbReference type="InterPro" id="IPR049772">
    <property type="entry name" value="OTU_OTUD6"/>
</dbReference>
<name>A0ABM1EFF6_PRICU</name>
<evidence type="ECO:0000256" key="2">
    <source>
        <dbReference type="SAM" id="MobiDB-lite"/>
    </source>
</evidence>
<dbReference type="PANTHER" id="PTHR12419">
    <property type="entry name" value="OTU DOMAIN CONTAINING PROTEIN"/>
    <property type="match status" value="1"/>
</dbReference>
<evidence type="ECO:0000259" key="3">
    <source>
        <dbReference type="PROSITE" id="PS50802"/>
    </source>
</evidence>
<sequence>MESRIQQLKHSLPKGDKKRKKDVNAEVAKLEEELSAKQQSQLDALRAEMQIQDVANLTGDLSVNDENCQPPIVAPKKLSKAQNKREKKAAEERKRAQRIAEQEKENAFGVRHIEGEKMKELLQSRNRAIHEIPSDGNCLYNAVTHQLRLHGMEATMQDLREQVAGHMRSNQDEFMPFLSKPDTGDPYTEEEFDNYCSEVSSTPAWGGQLEIRALCEVLRHPLEVLQADGPPIVVGTDFKTETLVIAYHRHAYGLGAHYNSTVTTDDSTPAS</sequence>
<keyword evidence="4" id="KW-1185">Reference proteome</keyword>
<evidence type="ECO:0000313" key="5">
    <source>
        <dbReference type="RefSeq" id="XP_014670927.1"/>
    </source>
</evidence>
<dbReference type="PANTHER" id="PTHR12419:SF10">
    <property type="entry name" value="DEUBIQUITINASE OTUD6B"/>
    <property type="match status" value="1"/>
</dbReference>
<evidence type="ECO:0000256" key="1">
    <source>
        <dbReference type="ARBA" id="ARBA00022801"/>
    </source>
</evidence>
<dbReference type="GeneID" id="106811732"/>
<feature type="domain" description="OTU" evidence="3">
    <location>
        <begin position="127"/>
        <end position="264"/>
    </location>
</feature>
<dbReference type="CDD" id="cd22761">
    <property type="entry name" value="OTU_OTUD6"/>
    <property type="match status" value="1"/>
</dbReference>
<feature type="region of interest" description="Disordered" evidence="2">
    <location>
        <begin position="1"/>
        <end position="24"/>
    </location>
</feature>
<dbReference type="PROSITE" id="PS50802">
    <property type="entry name" value="OTU"/>
    <property type="match status" value="1"/>
</dbReference>
<feature type="region of interest" description="Disordered" evidence="2">
    <location>
        <begin position="77"/>
        <end position="100"/>
    </location>
</feature>
<dbReference type="Pfam" id="PF02338">
    <property type="entry name" value="OTU"/>
    <property type="match status" value="1"/>
</dbReference>
<dbReference type="SUPFAM" id="SSF54001">
    <property type="entry name" value="Cysteine proteinases"/>
    <property type="match status" value="1"/>
</dbReference>
<gene>
    <name evidence="5" type="primary">LOC106811732</name>
</gene>
<dbReference type="InterPro" id="IPR050704">
    <property type="entry name" value="Peptidase_C85-like"/>
</dbReference>
<dbReference type="InterPro" id="IPR003323">
    <property type="entry name" value="OTU_dom"/>
</dbReference>
<evidence type="ECO:0000313" key="4">
    <source>
        <dbReference type="Proteomes" id="UP000695022"/>
    </source>
</evidence>
<feature type="compositionally biased region" description="Basic and acidic residues" evidence="2">
    <location>
        <begin position="88"/>
        <end position="100"/>
    </location>
</feature>
<dbReference type="Proteomes" id="UP000695022">
    <property type="component" value="Unplaced"/>
</dbReference>
<reference evidence="5" key="1">
    <citation type="submission" date="2025-08" db="UniProtKB">
        <authorList>
            <consortium name="RefSeq"/>
        </authorList>
    </citation>
    <scope>IDENTIFICATION</scope>
</reference>
<dbReference type="RefSeq" id="XP_014670927.1">
    <property type="nucleotide sequence ID" value="XM_014815441.1"/>
</dbReference>
<protein>
    <submittedName>
        <fullName evidence="5">OTU domain-containing protein 6B-like</fullName>
    </submittedName>
</protein>
<accession>A0ABM1EFF6</accession>
<dbReference type="Gene3D" id="3.90.70.80">
    <property type="match status" value="1"/>
</dbReference>